<dbReference type="Pfam" id="PF00672">
    <property type="entry name" value="HAMP"/>
    <property type="match status" value="1"/>
</dbReference>
<organism evidence="8 9">
    <name type="scientific">Cohnella fermenti</name>
    <dbReference type="NCBI Taxonomy" id="2565925"/>
    <lineage>
        <taxon>Bacteria</taxon>
        <taxon>Bacillati</taxon>
        <taxon>Bacillota</taxon>
        <taxon>Bacilli</taxon>
        <taxon>Bacillales</taxon>
        <taxon>Paenibacillaceae</taxon>
        <taxon>Cohnella</taxon>
    </lineage>
</organism>
<evidence type="ECO:0000313" key="8">
    <source>
        <dbReference type="EMBL" id="THF74838.1"/>
    </source>
</evidence>
<dbReference type="PROSITE" id="PS50885">
    <property type="entry name" value="HAMP"/>
    <property type="match status" value="1"/>
</dbReference>
<evidence type="ECO:0000313" key="9">
    <source>
        <dbReference type="Proteomes" id="UP000310636"/>
    </source>
</evidence>
<keyword evidence="6" id="KW-1133">Transmembrane helix</keyword>
<dbReference type="CDD" id="cd06225">
    <property type="entry name" value="HAMP"/>
    <property type="match status" value="1"/>
</dbReference>
<keyword evidence="6" id="KW-0812">Transmembrane</keyword>
<evidence type="ECO:0000256" key="1">
    <source>
        <dbReference type="ARBA" id="ARBA00004651"/>
    </source>
</evidence>
<dbReference type="GO" id="GO:0005886">
    <property type="term" value="C:plasma membrane"/>
    <property type="evidence" value="ECO:0007669"/>
    <property type="project" value="UniProtKB-SubCell"/>
</dbReference>
<dbReference type="InterPro" id="IPR050640">
    <property type="entry name" value="Bact_2-comp_sensor_kinase"/>
</dbReference>
<dbReference type="PANTHER" id="PTHR34220">
    <property type="entry name" value="SENSOR HISTIDINE KINASE YPDA"/>
    <property type="match status" value="1"/>
</dbReference>
<dbReference type="SUPFAM" id="SSF55874">
    <property type="entry name" value="ATPase domain of HSP90 chaperone/DNA topoisomerase II/histidine kinase"/>
    <property type="match status" value="1"/>
</dbReference>
<dbReference type="GO" id="GO:0000155">
    <property type="term" value="F:phosphorelay sensor kinase activity"/>
    <property type="evidence" value="ECO:0007669"/>
    <property type="project" value="InterPro"/>
</dbReference>
<keyword evidence="5 6" id="KW-0472">Membrane</keyword>
<protein>
    <submittedName>
        <fullName evidence="8">HAMP domain-containing protein</fullName>
    </submittedName>
</protein>
<keyword evidence="4" id="KW-0808">Transferase</keyword>
<evidence type="ECO:0000256" key="2">
    <source>
        <dbReference type="ARBA" id="ARBA00022475"/>
    </source>
</evidence>
<keyword evidence="3" id="KW-0597">Phosphoprotein</keyword>
<dbReference type="Pfam" id="PF06580">
    <property type="entry name" value="His_kinase"/>
    <property type="match status" value="1"/>
</dbReference>
<dbReference type="InterPro" id="IPR010559">
    <property type="entry name" value="Sig_transdc_His_kin_internal"/>
</dbReference>
<name>A0A4S4BJT2_9BACL</name>
<dbReference type="SUPFAM" id="SSF158472">
    <property type="entry name" value="HAMP domain-like"/>
    <property type="match status" value="1"/>
</dbReference>
<dbReference type="SMART" id="SM00304">
    <property type="entry name" value="HAMP"/>
    <property type="match status" value="1"/>
</dbReference>
<proteinExistence type="predicted"/>
<dbReference type="PANTHER" id="PTHR34220:SF7">
    <property type="entry name" value="SENSOR HISTIDINE KINASE YPDA"/>
    <property type="match status" value="1"/>
</dbReference>
<dbReference type="EMBL" id="SSOB01000037">
    <property type="protein sequence ID" value="THF74838.1"/>
    <property type="molecule type" value="Genomic_DNA"/>
</dbReference>
<feature type="transmembrane region" description="Helical" evidence="6">
    <location>
        <begin position="32"/>
        <end position="53"/>
    </location>
</feature>
<accession>A0A4S4BJT2</accession>
<feature type="transmembrane region" description="Helical" evidence="6">
    <location>
        <begin position="305"/>
        <end position="326"/>
    </location>
</feature>
<dbReference type="Gene3D" id="3.30.565.10">
    <property type="entry name" value="Histidine kinase-like ATPase, C-terminal domain"/>
    <property type="match status" value="1"/>
</dbReference>
<dbReference type="AlphaFoldDB" id="A0A4S4BJT2"/>
<comment type="caution">
    <text evidence="8">The sequence shown here is derived from an EMBL/GenBank/DDBJ whole genome shotgun (WGS) entry which is preliminary data.</text>
</comment>
<evidence type="ECO:0000256" key="4">
    <source>
        <dbReference type="ARBA" id="ARBA00022679"/>
    </source>
</evidence>
<dbReference type="InterPro" id="IPR036890">
    <property type="entry name" value="HATPase_C_sf"/>
</dbReference>
<keyword evidence="9" id="KW-1185">Reference proteome</keyword>
<sequence length="601" mass="68924">METVAISQPPVMVQSEQTGGKGMRRFNIYPRLLLYFMIVLLPIVAISYAMNIAGEKRLYNNMSESLASRVHFYLSSYDKEVERVVQLQQQYMFDDDIQNLSSSSIIMSDDERRVAVLDIQKKLQMFKNASLFVEEATFYIPPVGKVISSGSIRYSLSESDWELVPHLYNQTGAIQVWGDKLMIGQAYPLHSYSDQPPNFWFVVTLSREALASSIRQIVSSDNSAAALFDNEGDWTIEDDPGAGPDVAAVRWAELAKEEKEAARYRGEIGGRDTFVVYERSQRSGTTLGLLLPIEEGFGSLSFFRVLFWALTIAAVGLVALFSYWIYQSIHKPVRHLVGAFRKLETGYFNVSLKHRHRDEFEYLYRQFNKMAERLRELIRDVYEQTIRSQKAELKQLQSQINPHFLYNTFYLLNRMVQLGDEDHLKLYTRYLGDYFQYITRNTADSALLSEELRHVTAFVNIQRMRFSHLEAELPELPPACAALVVPRLCLQPIVENAYEHALEDLAESGLLRIGFEREEGRLIVRVENSGEMTDDTLSGMRTKLMAEEGAMEITGMLNVHRRLRLFFGERSGLRLSRSPLGGLRVELLIVMPKEDKPCIDC</sequence>
<evidence type="ECO:0000259" key="7">
    <source>
        <dbReference type="PROSITE" id="PS50885"/>
    </source>
</evidence>
<gene>
    <name evidence="8" type="ORF">E6C55_23950</name>
</gene>
<dbReference type="Proteomes" id="UP000310636">
    <property type="component" value="Unassembled WGS sequence"/>
</dbReference>
<feature type="domain" description="HAMP" evidence="7">
    <location>
        <begin position="327"/>
        <end position="379"/>
    </location>
</feature>
<evidence type="ECO:0000256" key="5">
    <source>
        <dbReference type="ARBA" id="ARBA00023136"/>
    </source>
</evidence>
<evidence type="ECO:0000256" key="3">
    <source>
        <dbReference type="ARBA" id="ARBA00022553"/>
    </source>
</evidence>
<reference evidence="8 9" key="1">
    <citation type="submission" date="2019-04" db="EMBL/GenBank/DDBJ databases">
        <title>Cohnella sp. nov. isolated from preserved vegetables.</title>
        <authorList>
            <person name="Lin S.-Y."/>
            <person name="Hung M.-H."/>
            <person name="Young C.-C."/>
        </authorList>
    </citation>
    <scope>NUCLEOTIDE SEQUENCE [LARGE SCALE GENOMIC DNA]</scope>
    <source>
        <strain evidence="8 9">CC-MHH1044</strain>
    </source>
</reference>
<comment type="subcellular location">
    <subcellularLocation>
        <location evidence="1">Cell membrane</location>
        <topology evidence="1">Multi-pass membrane protein</topology>
    </subcellularLocation>
</comment>
<evidence type="ECO:0000256" key="6">
    <source>
        <dbReference type="SAM" id="Phobius"/>
    </source>
</evidence>
<dbReference type="InterPro" id="IPR003660">
    <property type="entry name" value="HAMP_dom"/>
</dbReference>
<dbReference type="OrthoDB" id="2490356at2"/>
<keyword evidence="2" id="KW-1003">Cell membrane</keyword>
<dbReference type="Gene3D" id="6.10.340.10">
    <property type="match status" value="1"/>
</dbReference>